<proteinExistence type="predicted"/>
<dbReference type="InterPro" id="IPR029063">
    <property type="entry name" value="SAM-dependent_MTases_sf"/>
</dbReference>
<protein>
    <submittedName>
        <fullName evidence="2">Class I SAM-dependent methyltransferase</fullName>
        <ecNumber evidence="2">2.1.1.-</ecNumber>
    </submittedName>
</protein>
<sequence length="236" mass="26883">MTEEPKAVYEQIGVAMTCRSFQEYVDMFQLTSAMLAHGPILDVAAGAASFCAEAQQKGLQTTAVDPLYTLLPETIQAHGERETKAATEKLVKLADVYDWDYYGSPAAHEENRLRSLEFFVADYQKDQQHQRYVRGELPSLPFADNAFSLVLCSHFLFLYHDQFDLPFHLNAVRELIRVCKPGGQIRIYPLATFARERYPELNQLLDTLKTEGVDVELMPTSFRFLRGATHVLRITK</sequence>
<feature type="domain" description="Methyltransferase type 11" evidence="1">
    <location>
        <begin position="124"/>
        <end position="185"/>
    </location>
</feature>
<accession>A0ABW4JSD0</accession>
<reference evidence="3" key="1">
    <citation type="journal article" date="2019" name="Int. J. Syst. Evol. Microbiol.">
        <title>The Global Catalogue of Microorganisms (GCM) 10K type strain sequencing project: providing services to taxonomists for standard genome sequencing and annotation.</title>
        <authorList>
            <consortium name="The Broad Institute Genomics Platform"/>
            <consortium name="The Broad Institute Genome Sequencing Center for Infectious Disease"/>
            <person name="Wu L."/>
            <person name="Ma J."/>
        </authorList>
    </citation>
    <scope>NUCLEOTIDE SEQUENCE [LARGE SCALE GENOMIC DNA]</scope>
    <source>
        <strain evidence="3">CGMCC 1.12286</strain>
    </source>
</reference>
<dbReference type="GO" id="GO:0008168">
    <property type="term" value="F:methyltransferase activity"/>
    <property type="evidence" value="ECO:0007669"/>
    <property type="project" value="UniProtKB-KW"/>
</dbReference>
<comment type="caution">
    <text evidence="2">The sequence shown here is derived from an EMBL/GenBank/DDBJ whole genome shotgun (WGS) entry which is preliminary data.</text>
</comment>
<dbReference type="EMBL" id="JBHUCX010000099">
    <property type="protein sequence ID" value="MFD1677782.1"/>
    <property type="molecule type" value="Genomic_DNA"/>
</dbReference>
<evidence type="ECO:0000259" key="1">
    <source>
        <dbReference type="Pfam" id="PF08241"/>
    </source>
</evidence>
<keyword evidence="3" id="KW-1185">Reference proteome</keyword>
<keyword evidence="2" id="KW-0489">Methyltransferase</keyword>
<dbReference type="RefSeq" id="WP_377945696.1">
    <property type="nucleotide sequence ID" value="NZ_JBHUCX010000099.1"/>
</dbReference>
<dbReference type="Pfam" id="PF08241">
    <property type="entry name" value="Methyltransf_11"/>
    <property type="match status" value="1"/>
</dbReference>
<keyword evidence="2" id="KW-0808">Transferase</keyword>
<dbReference type="Gene3D" id="3.40.50.150">
    <property type="entry name" value="Vaccinia Virus protein VP39"/>
    <property type="match status" value="1"/>
</dbReference>
<evidence type="ECO:0000313" key="3">
    <source>
        <dbReference type="Proteomes" id="UP001597079"/>
    </source>
</evidence>
<dbReference type="EC" id="2.1.1.-" evidence="2"/>
<dbReference type="SUPFAM" id="SSF53335">
    <property type="entry name" value="S-adenosyl-L-methionine-dependent methyltransferases"/>
    <property type="match status" value="1"/>
</dbReference>
<dbReference type="GO" id="GO:0032259">
    <property type="term" value="P:methylation"/>
    <property type="evidence" value="ECO:0007669"/>
    <property type="project" value="UniProtKB-KW"/>
</dbReference>
<name>A0ABW4JSD0_9BACL</name>
<dbReference type="Proteomes" id="UP001597079">
    <property type="component" value="Unassembled WGS sequence"/>
</dbReference>
<gene>
    <name evidence="2" type="ORF">ACFSB2_24265</name>
</gene>
<dbReference type="InterPro" id="IPR013216">
    <property type="entry name" value="Methyltransf_11"/>
</dbReference>
<organism evidence="2 3">
    <name type="scientific">Alicyclobacillus fodiniaquatilis</name>
    <dbReference type="NCBI Taxonomy" id="1661150"/>
    <lineage>
        <taxon>Bacteria</taxon>
        <taxon>Bacillati</taxon>
        <taxon>Bacillota</taxon>
        <taxon>Bacilli</taxon>
        <taxon>Bacillales</taxon>
        <taxon>Alicyclobacillaceae</taxon>
        <taxon>Alicyclobacillus</taxon>
    </lineage>
</organism>
<evidence type="ECO:0000313" key="2">
    <source>
        <dbReference type="EMBL" id="MFD1677782.1"/>
    </source>
</evidence>